<name>A0AAV7WL26_PLEWA</name>
<dbReference type="AlphaFoldDB" id="A0AAV7WL26"/>
<protein>
    <submittedName>
        <fullName evidence="2">Uncharacterized protein</fullName>
    </submittedName>
</protein>
<gene>
    <name evidence="2" type="ORF">NDU88_000999</name>
</gene>
<evidence type="ECO:0000313" key="3">
    <source>
        <dbReference type="Proteomes" id="UP001066276"/>
    </source>
</evidence>
<feature type="compositionally biased region" description="Acidic residues" evidence="1">
    <location>
        <begin position="97"/>
        <end position="108"/>
    </location>
</feature>
<accession>A0AAV7WL26</accession>
<evidence type="ECO:0000256" key="1">
    <source>
        <dbReference type="SAM" id="MobiDB-lite"/>
    </source>
</evidence>
<comment type="caution">
    <text evidence="2">The sequence shown here is derived from an EMBL/GenBank/DDBJ whole genome shotgun (WGS) entry which is preliminary data.</text>
</comment>
<proteinExistence type="predicted"/>
<dbReference type="EMBL" id="JANPWB010000001">
    <property type="protein sequence ID" value="KAJ1213361.1"/>
    <property type="molecule type" value="Genomic_DNA"/>
</dbReference>
<evidence type="ECO:0000313" key="2">
    <source>
        <dbReference type="EMBL" id="KAJ1213361.1"/>
    </source>
</evidence>
<organism evidence="2 3">
    <name type="scientific">Pleurodeles waltl</name>
    <name type="common">Iberian ribbed newt</name>
    <dbReference type="NCBI Taxonomy" id="8319"/>
    <lineage>
        <taxon>Eukaryota</taxon>
        <taxon>Metazoa</taxon>
        <taxon>Chordata</taxon>
        <taxon>Craniata</taxon>
        <taxon>Vertebrata</taxon>
        <taxon>Euteleostomi</taxon>
        <taxon>Amphibia</taxon>
        <taxon>Batrachia</taxon>
        <taxon>Caudata</taxon>
        <taxon>Salamandroidea</taxon>
        <taxon>Salamandridae</taxon>
        <taxon>Pleurodelinae</taxon>
        <taxon>Pleurodeles</taxon>
    </lineage>
</organism>
<sequence>MQDGGRHLKRLIDVAFRNPGVPRPPDFKAVSLRAAGGEEPTREDCVGAVEHLGPRRSRTSRVGSPSPMEILKERQKAMEVAASLGGSDPGSYRQTQEEPEQSESEQESELSYSSDRIGPDVKAGTSDFII</sequence>
<dbReference type="Proteomes" id="UP001066276">
    <property type="component" value="Chromosome 1_1"/>
</dbReference>
<feature type="region of interest" description="Disordered" evidence="1">
    <location>
        <begin position="34"/>
        <end position="130"/>
    </location>
</feature>
<reference evidence="2" key="1">
    <citation type="journal article" date="2022" name="bioRxiv">
        <title>Sequencing and chromosome-scale assembly of the giantPleurodeles waltlgenome.</title>
        <authorList>
            <person name="Brown T."/>
            <person name="Elewa A."/>
            <person name="Iarovenko S."/>
            <person name="Subramanian E."/>
            <person name="Araus A.J."/>
            <person name="Petzold A."/>
            <person name="Susuki M."/>
            <person name="Suzuki K.-i.T."/>
            <person name="Hayashi T."/>
            <person name="Toyoda A."/>
            <person name="Oliveira C."/>
            <person name="Osipova E."/>
            <person name="Leigh N.D."/>
            <person name="Simon A."/>
            <person name="Yun M.H."/>
        </authorList>
    </citation>
    <scope>NUCLEOTIDE SEQUENCE</scope>
    <source>
        <strain evidence="2">20211129_DDA</strain>
        <tissue evidence="2">Liver</tissue>
    </source>
</reference>
<keyword evidence="3" id="KW-1185">Reference proteome</keyword>